<accession>A0A5B7DYR2</accession>
<comment type="caution">
    <text evidence="1">The sequence shown here is derived from an EMBL/GenBank/DDBJ whole genome shotgun (WGS) entry which is preliminary data.</text>
</comment>
<proteinExistence type="predicted"/>
<gene>
    <name evidence="1" type="ORF">E2C01_019730</name>
</gene>
<dbReference type="Proteomes" id="UP000324222">
    <property type="component" value="Unassembled WGS sequence"/>
</dbReference>
<sequence length="60" mass="6420">MTVDRIRTRALGDPSAPRARVVPLIIKQARPVSKRECGEAVAARLGKVSSPRGMPTAPAR</sequence>
<protein>
    <submittedName>
        <fullName evidence="1">Uncharacterized protein</fullName>
    </submittedName>
</protein>
<keyword evidence="2" id="KW-1185">Reference proteome</keyword>
<name>A0A5B7DYR2_PORTR</name>
<evidence type="ECO:0000313" key="1">
    <source>
        <dbReference type="EMBL" id="MPC26588.1"/>
    </source>
</evidence>
<dbReference type="AlphaFoldDB" id="A0A5B7DYR2"/>
<evidence type="ECO:0000313" key="2">
    <source>
        <dbReference type="Proteomes" id="UP000324222"/>
    </source>
</evidence>
<dbReference type="EMBL" id="VSRR010001618">
    <property type="protein sequence ID" value="MPC26588.1"/>
    <property type="molecule type" value="Genomic_DNA"/>
</dbReference>
<reference evidence="1 2" key="1">
    <citation type="submission" date="2019-05" db="EMBL/GenBank/DDBJ databases">
        <title>Another draft genome of Portunus trituberculatus and its Hox gene families provides insights of decapod evolution.</title>
        <authorList>
            <person name="Jeong J.-H."/>
            <person name="Song I."/>
            <person name="Kim S."/>
            <person name="Choi T."/>
            <person name="Kim D."/>
            <person name="Ryu S."/>
            <person name="Kim W."/>
        </authorList>
    </citation>
    <scope>NUCLEOTIDE SEQUENCE [LARGE SCALE GENOMIC DNA]</scope>
    <source>
        <tissue evidence="1">Muscle</tissue>
    </source>
</reference>
<organism evidence="1 2">
    <name type="scientific">Portunus trituberculatus</name>
    <name type="common">Swimming crab</name>
    <name type="synonym">Neptunus trituberculatus</name>
    <dbReference type="NCBI Taxonomy" id="210409"/>
    <lineage>
        <taxon>Eukaryota</taxon>
        <taxon>Metazoa</taxon>
        <taxon>Ecdysozoa</taxon>
        <taxon>Arthropoda</taxon>
        <taxon>Crustacea</taxon>
        <taxon>Multicrustacea</taxon>
        <taxon>Malacostraca</taxon>
        <taxon>Eumalacostraca</taxon>
        <taxon>Eucarida</taxon>
        <taxon>Decapoda</taxon>
        <taxon>Pleocyemata</taxon>
        <taxon>Brachyura</taxon>
        <taxon>Eubrachyura</taxon>
        <taxon>Portunoidea</taxon>
        <taxon>Portunidae</taxon>
        <taxon>Portuninae</taxon>
        <taxon>Portunus</taxon>
    </lineage>
</organism>